<dbReference type="InterPro" id="IPR013332">
    <property type="entry name" value="KPR_N"/>
</dbReference>
<evidence type="ECO:0000256" key="8">
    <source>
        <dbReference type="ARBA" id="ARBA00023002"/>
    </source>
</evidence>
<comment type="similarity">
    <text evidence="3 11">Belongs to the ketopantoate reductase family.</text>
</comment>
<dbReference type="InterPro" id="IPR013752">
    <property type="entry name" value="KPA_reductase"/>
</dbReference>
<dbReference type="HOGENOM" id="CLU_031468_6_1_5"/>
<dbReference type="InterPro" id="IPR051402">
    <property type="entry name" value="KPR-Related"/>
</dbReference>
<feature type="domain" description="Ketopantoate reductase N-terminal" evidence="12">
    <location>
        <begin position="3"/>
        <end position="150"/>
    </location>
</feature>
<dbReference type="EMBL" id="CP000697">
    <property type="protein sequence ID" value="ABQ29419.1"/>
    <property type="molecule type" value="Genomic_DNA"/>
</dbReference>
<dbReference type="SUPFAM" id="SSF51735">
    <property type="entry name" value="NAD(P)-binding Rossmann-fold domains"/>
    <property type="match status" value="1"/>
</dbReference>
<name>A5FUY7_ACICJ</name>
<keyword evidence="15" id="KW-1185">Reference proteome</keyword>
<evidence type="ECO:0000313" key="14">
    <source>
        <dbReference type="EMBL" id="ABQ29419.1"/>
    </source>
</evidence>
<dbReference type="Gene3D" id="3.40.50.720">
    <property type="entry name" value="NAD(P)-binding Rossmann-like Domain"/>
    <property type="match status" value="1"/>
</dbReference>
<dbReference type="GO" id="GO:0008677">
    <property type="term" value="F:2-dehydropantoate 2-reductase activity"/>
    <property type="evidence" value="ECO:0007669"/>
    <property type="project" value="UniProtKB-EC"/>
</dbReference>
<dbReference type="InterPro" id="IPR013328">
    <property type="entry name" value="6PGD_dom2"/>
</dbReference>
<dbReference type="KEGG" id="acr:Acry_0191"/>
<reference evidence="14 15" key="1">
    <citation type="submission" date="2007-05" db="EMBL/GenBank/DDBJ databases">
        <title>Complete sequence of chromosome of Acidiphilium cryptum JF-5.</title>
        <authorList>
            <consortium name="US DOE Joint Genome Institute"/>
            <person name="Copeland A."/>
            <person name="Lucas S."/>
            <person name="Lapidus A."/>
            <person name="Barry K."/>
            <person name="Detter J.C."/>
            <person name="Glavina del Rio T."/>
            <person name="Hammon N."/>
            <person name="Israni S."/>
            <person name="Dalin E."/>
            <person name="Tice H."/>
            <person name="Pitluck S."/>
            <person name="Sims D."/>
            <person name="Brettin T."/>
            <person name="Bruce D."/>
            <person name="Han C."/>
            <person name="Schmutz J."/>
            <person name="Larimer F."/>
            <person name="Land M."/>
            <person name="Hauser L."/>
            <person name="Kyrpides N."/>
            <person name="Kim E."/>
            <person name="Magnuson T."/>
            <person name="Richardson P."/>
        </authorList>
    </citation>
    <scope>NUCLEOTIDE SEQUENCE [LARGE SCALE GENOMIC DNA]</scope>
    <source>
        <strain evidence="14 15">JF-5</strain>
    </source>
</reference>
<dbReference type="UniPathway" id="UPA00028">
    <property type="reaction ID" value="UER00004"/>
</dbReference>
<dbReference type="InterPro" id="IPR003710">
    <property type="entry name" value="ApbA"/>
</dbReference>
<evidence type="ECO:0000256" key="5">
    <source>
        <dbReference type="ARBA" id="ARBA00019465"/>
    </source>
</evidence>
<comment type="function">
    <text evidence="1 11">Catalyzes the NADPH-dependent reduction of ketopantoate into pantoic acid.</text>
</comment>
<dbReference type="Pfam" id="PF02558">
    <property type="entry name" value="ApbA"/>
    <property type="match status" value="1"/>
</dbReference>
<comment type="catalytic activity">
    <reaction evidence="10 11">
        <text>(R)-pantoate + NADP(+) = 2-dehydropantoate + NADPH + H(+)</text>
        <dbReference type="Rhea" id="RHEA:16233"/>
        <dbReference type="ChEBI" id="CHEBI:11561"/>
        <dbReference type="ChEBI" id="CHEBI:15378"/>
        <dbReference type="ChEBI" id="CHEBI:15980"/>
        <dbReference type="ChEBI" id="CHEBI:57783"/>
        <dbReference type="ChEBI" id="CHEBI:58349"/>
        <dbReference type="EC" id="1.1.1.169"/>
    </reaction>
</comment>
<dbReference type="PANTHER" id="PTHR21708">
    <property type="entry name" value="PROBABLE 2-DEHYDROPANTOATE 2-REDUCTASE"/>
    <property type="match status" value="1"/>
</dbReference>
<evidence type="ECO:0000256" key="7">
    <source>
        <dbReference type="ARBA" id="ARBA00022857"/>
    </source>
</evidence>
<evidence type="ECO:0000313" key="15">
    <source>
        <dbReference type="Proteomes" id="UP000000245"/>
    </source>
</evidence>
<dbReference type="InterPro" id="IPR008927">
    <property type="entry name" value="6-PGluconate_DH-like_C_sf"/>
</dbReference>
<dbReference type="eggNOG" id="COG1893">
    <property type="taxonomic scope" value="Bacteria"/>
</dbReference>
<evidence type="ECO:0000256" key="1">
    <source>
        <dbReference type="ARBA" id="ARBA00002919"/>
    </source>
</evidence>
<keyword evidence="7 11" id="KW-0521">NADP</keyword>
<keyword evidence="8 11" id="KW-0560">Oxidoreductase</keyword>
<evidence type="ECO:0000256" key="11">
    <source>
        <dbReference type="RuleBase" id="RU362068"/>
    </source>
</evidence>
<feature type="domain" description="Ketopantoate reductase C-terminal" evidence="13">
    <location>
        <begin position="179"/>
        <end position="286"/>
    </location>
</feature>
<gene>
    <name evidence="14" type="ordered locus">Acry_0191</name>
</gene>
<dbReference type="FunFam" id="1.10.1040.10:FF:000017">
    <property type="entry name" value="2-dehydropantoate 2-reductase"/>
    <property type="match status" value="1"/>
</dbReference>
<protein>
    <recommendedName>
        <fullName evidence="5 11">2-dehydropantoate 2-reductase</fullName>
        <ecNumber evidence="4 11">1.1.1.169</ecNumber>
    </recommendedName>
    <alternativeName>
        <fullName evidence="9 11">Ketopantoate reductase</fullName>
    </alternativeName>
</protein>
<evidence type="ECO:0000256" key="9">
    <source>
        <dbReference type="ARBA" id="ARBA00032024"/>
    </source>
</evidence>
<dbReference type="Proteomes" id="UP000000245">
    <property type="component" value="Chromosome"/>
</dbReference>
<dbReference type="STRING" id="349163.Acry_0191"/>
<evidence type="ECO:0000256" key="2">
    <source>
        <dbReference type="ARBA" id="ARBA00004994"/>
    </source>
</evidence>
<evidence type="ECO:0000256" key="4">
    <source>
        <dbReference type="ARBA" id="ARBA00013014"/>
    </source>
</evidence>
<dbReference type="InterPro" id="IPR036291">
    <property type="entry name" value="NAD(P)-bd_dom_sf"/>
</dbReference>
<evidence type="ECO:0000256" key="6">
    <source>
        <dbReference type="ARBA" id="ARBA00022655"/>
    </source>
</evidence>
<organism evidence="14 15">
    <name type="scientific">Acidiphilium cryptum (strain JF-5)</name>
    <dbReference type="NCBI Taxonomy" id="349163"/>
    <lineage>
        <taxon>Bacteria</taxon>
        <taxon>Pseudomonadati</taxon>
        <taxon>Pseudomonadota</taxon>
        <taxon>Alphaproteobacteria</taxon>
        <taxon>Acetobacterales</taxon>
        <taxon>Acidocellaceae</taxon>
        <taxon>Acidiphilium</taxon>
    </lineage>
</organism>
<proteinExistence type="inferred from homology"/>
<evidence type="ECO:0000256" key="10">
    <source>
        <dbReference type="ARBA" id="ARBA00048793"/>
    </source>
</evidence>
<dbReference type="AlphaFoldDB" id="A5FUY7"/>
<keyword evidence="6 11" id="KW-0566">Pantothenate biosynthesis</keyword>
<evidence type="ECO:0000256" key="3">
    <source>
        <dbReference type="ARBA" id="ARBA00007870"/>
    </source>
</evidence>
<dbReference type="Pfam" id="PF08546">
    <property type="entry name" value="ApbA_C"/>
    <property type="match status" value="1"/>
</dbReference>
<dbReference type="RefSeq" id="WP_011941340.1">
    <property type="nucleotide sequence ID" value="NC_009484.1"/>
</dbReference>
<accession>A5FUY7</accession>
<comment type="pathway">
    <text evidence="2 11">Cofactor biosynthesis; (R)-pantothenate biosynthesis; (R)-pantoate from 3-methyl-2-oxobutanoate: step 2/2.</text>
</comment>
<dbReference type="GO" id="GO:0005737">
    <property type="term" value="C:cytoplasm"/>
    <property type="evidence" value="ECO:0007669"/>
    <property type="project" value="TreeGrafter"/>
</dbReference>
<dbReference type="GO" id="GO:0015940">
    <property type="term" value="P:pantothenate biosynthetic process"/>
    <property type="evidence" value="ECO:0007669"/>
    <property type="project" value="UniProtKB-UniPathway"/>
</dbReference>
<evidence type="ECO:0000259" key="12">
    <source>
        <dbReference type="Pfam" id="PF02558"/>
    </source>
</evidence>
<sequence>MRILVVGAGSIGGYFGGRLIEAGADVTFLVRPARAAALAETGLAIRSAKGDFHEPAPKLVTADRLGPAFDLVLLSCKAYDLEEAVAALAPAVSQRTLILPLLNGMRHLDVLDARFGAESVLGGQCVISSVLDADGRVLHLNDAHMLTFGPRSAGQEARARAIAELFGQAAFTTRLSDAIMQDMWEKWVFIASLAGITCLMRASVGAIVAAGGAGIALDLAAECAGIAARHGFELRPAAAARLKEWLATEGSPMTASMLRDMEQGGRIEGEHIIGDLLRRGETASCPLLAVANTHLRAYEIRRAGA</sequence>
<evidence type="ECO:0000259" key="13">
    <source>
        <dbReference type="Pfam" id="PF08546"/>
    </source>
</evidence>
<dbReference type="PANTHER" id="PTHR21708:SF26">
    <property type="entry name" value="2-DEHYDROPANTOATE 2-REDUCTASE"/>
    <property type="match status" value="1"/>
</dbReference>
<dbReference type="EC" id="1.1.1.169" evidence="4 11"/>
<dbReference type="FunFam" id="3.40.50.720:FF:000307">
    <property type="entry name" value="2-dehydropantoate 2-reductase"/>
    <property type="match status" value="1"/>
</dbReference>
<dbReference type="NCBIfam" id="TIGR00745">
    <property type="entry name" value="apbA_panE"/>
    <property type="match status" value="1"/>
</dbReference>
<dbReference type="NCBIfam" id="NF005094">
    <property type="entry name" value="PRK06522.2-5"/>
    <property type="match status" value="1"/>
</dbReference>
<dbReference type="Gene3D" id="1.10.1040.10">
    <property type="entry name" value="N-(1-d-carboxylethyl)-l-norvaline Dehydrogenase, domain 2"/>
    <property type="match status" value="1"/>
</dbReference>
<dbReference type="SUPFAM" id="SSF48179">
    <property type="entry name" value="6-phosphogluconate dehydrogenase C-terminal domain-like"/>
    <property type="match status" value="1"/>
</dbReference>